<dbReference type="STRING" id="100816.A0A175VQV4"/>
<dbReference type="VEuPathDB" id="FungiDB:MMYC01_210373"/>
<reference evidence="1 2" key="1">
    <citation type="journal article" date="2016" name="Genome Announc.">
        <title>Genome Sequence of Madurella mycetomatis mm55, Isolated from a Human Mycetoma Case in Sudan.</title>
        <authorList>
            <person name="Smit S."/>
            <person name="Derks M.F."/>
            <person name="Bervoets S."/>
            <person name="Fahal A."/>
            <person name="van Leeuwen W."/>
            <person name="van Belkum A."/>
            <person name="van de Sande W.W."/>
        </authorList>
    </citation>
    <scope>NUCLEOTIDE SEQUENCE [LARGE SCALE GENOMIC DNA]</scope>
    <source>
        <strain evidence="2">mm55</strain>
    </source>
</reference>
<evidence type="ECO:0000313" key="1">
    <source>
        <dbReference type="EMBL" id="KXX73589.1"/>
    </source>
</evidence>
<name>A0A175VQV4_9PEZI</name>
<comment type="caution">
    <text evidence="1">The sequence shown here is derived from an EMBL/GenBank/DDBJ whole genome shotgun (WGS) entry which is preliminary data.</text>
</comment>
<sequence>MLRTCYSGISLLPEQPEIPPPPFATILLSRDRDFADCGDILEQIDKRCPEPAARVAFVGLSGVGRSQPVIGYAYKVAEQYAAK</sequence>
<accession>A0A175VQV4</accession>
<organism evidence="1 2">
    <name type="scientific">Madurella mycetomatis</name>
    <dbReference type="NCBI Taxonomy" id="100816"/>
    <lineage>
        <taxon>Eukaryota</taxon>
        <taxon>Fungi</taxon>
        <taxon>Dikarya</taxon>
        <taxon>Ascomycota</taxon>
        <taxon>Pezizomycotina</taxon>
        <taxon>Sordariomycetes</taxon>
        <taxon>Sordariomycetidae</taxon>
        <taxon>Sordariales</taxon>
        <taxon>Sordariales incertae sedis</taxon>
        <taxon>Madurella</taxon>
    </lineage>
</organism>
<dbReference type="AlphaFoldDB" id="A0A175VQV4"/>
<evidence type="ECO:0000313" key="2">
    <source>
        <dbReference type="Proteomes" id="UP000078237"/>
    </source>
</evidence>
<dbReference type="Proteomes" id="UP000078237">
    <property type="component" value="Unassembled WGS sequence"/>
</dbReference>
<gene>
    <name evidence="1" type="ORF">MMYC01_210373</name>
</gene>
<proteinExistence type="predicted"/>
<protein>
    <submittedName>
        <fullName evidence="1">Uncharacterized protein</fullName>
    </submittedName>
</protein>
<dbReference type="EMBL" id="LCTW02000449">
    <property type="protein sequence ID" value="KXX73589.1"/>
    <property type="molecule type" value="Genomic_DNA"/>
</dbReference>
<keyword evidence="2" id="KW-1185">Reference proteome</keyword>
<dbReference type="OrthoDB" id="10503653at2759"/>